<evidence type="ECO:0000256" key="1">
    <source>
        <dbReference type="SAM" id="Phobius"/>
    </source>
</evidence>
<name>A0ABU8F4U9_9BACI</name>
<evidence type="ECO:0000259" key="2">
    <source>
        <dbReference type="Pfam" id="PF02517"/>
    </source>
</evidence>
<feature type="transmembrane region" description="Helical" evidence="1">
    <location>
        <begin position="127"/>
        <end position="147"/>
    </location>
</feature>
<feature type="transmembrane region" description="Helical" evidence="1">
    <location>
        <begin position="202"/>
        <end position="222"/>
    </location>
</feature>
<dbReference type="RefSeq" id="WP_336497583.1">
    <property type="nucleotide sequence ID" value="NZ_JBAWSY010000006.1"/>
</dbReference>
<keyword evidence="1" id="KW-0812">Transmembrane</keyword>
<dbReference type="InterPro" id="IPR003675">
    <property type="entry name" value="Rce1/LyrA-like_dom"/>
</dbReference>
<dbReference type="PANTHER" id="PTHR36435:SF6">
    <property type="entry name" value="ABORTIVE INFECTION PROTEIN"/>
    <property type="match status" value="1"/>
</dbReference>
<feature type="transmembrane region" description="Helical" evidence="1">
    <location>
        <begin position="85"/>
        <end position="107"/>
    </location>
</feature>
<dbReference type="Proteomes" id="UP001364890">
    <property type="component" value="Unassembled WGS sequence"/>
</dbReference>
<sequence>MKQQKTGLYILIVYCVMQLSGAIFAPLLLILFKSMDVKNPPLVASGWWVFLSMGIATLITLLLIRKNNNFLRPFKGKPSPLWKTIGWGIIGFFLVFLGQGVAATIELKLGVEPGSENTAQFIEIAHAVPWAIFSIVIFAPILEELIFRRIIFGSLYPKTNFFVAASVSAIVFAIIHFDFTHILLYAVSGFIFAFIYHKTKRIVASIISHMLLNGFVVLFQFYGETIQKFLETYSQMP</sequence>
<evidence type="ECO:0000313" key="3">
    <source>
        <dbReference type="EMBL" id="MEI4770023.1"/>
    </source>
</evidence>
<reference evidence="3 4" key="1">
    <citation type="submission" date="2024-01" db="EMBL/GenBank/DDBJ databases">
        <title>Seven novel Bacillus-like species.</title>
        <authorList>
            <person name="Liu G."/>
        </authorList>
    </citation>
    <scope>NUCLEOTIDE SEQUENCE [LARGE SCALE GENOMIC DNA]</scope>
    <source>
        <strain evidence="3 4">FJAT-51614</strain>
    </source>
</reference>
<keyword evidence="4" id="KW-1185">Reference proteome</keyword>
<accession>A0ABU8F4U9</accession>
<dbReference type="Pfam" id="PF02517">
    <property type="entry name" value="Rce1-like"/>
    <property type="match status" value="1"/>
</dbReference>
<evidence type="ECO:0000313" key="4">
    <source>
        <dbReference type="Proteomes" id="UP001364890"/>
    </source>
</evidence>
<keyword evidence="1" id="KW-0472">Membrane</keyword>
<feature type="transmembrane region" description="Helical" evidence="1">
    <location>
        <begin position="159"/>
        <end position="176"/>
    </location>
</feature>
<comment type="caution">
    <text evidence="3">The sequence shown here is derived from an EMBL/GenBank/DDBJ whole genome shotgun (WGS) entry which is preliminary data.</text>
</comment>
<organism evidence="3 4">
    <name type="scientific">Psychrobacillus mangrovi</name>
    <dbReference type="NCBI Taxonomy" id="3117745"/>
    <lineage>
        <taxon>Bacteria</taxon>
        <taxon>Bacillati</taxon>
        <taxon>Bacillota</taxon>
        <taxon>Bacilli</taxon>
        <taxon>Bacillales</taxon>
        <taxon>Bacillaceae</taxon>
        <taxon>Psychrobacillus</taxon>
    </lineage>
</organism>
<dbReference type="InterPro" id="IPR052710">
    <property type="entry name" value="CAAX_protease"/>
</dbReference>
<gene>
    <name evidence="3" type="ORF">WAX74_10270</name>
</gene>
<feature type="transmembrane region" description="Helical" evidence="1">
    <location>
        <begin position="182"/>
        <end position="197"/>
    </location>
</feature>
<feature type="domain" description="CAAX prenyl protease 2/Lysostaphin resistance protein A-like" evidence="2">
    <location>
        <begin position="129"/>
        <end position="214"/>
    </location>
</feature>
<dbReference type="EMBL" id="JBAWSY010000006">
    <property type="protein sequence ID" value="MEI4770023.1"/>
    <property type="molecule type" value="Genomic_DNA"/>
</dbReference>
<protein>
    <submittedName>
        <fullName evidence="3">Type II CAAX endopeptidase family protein</fullName>
    </submittedName>
</protein>
<proteinExistence type="predicted"/>
<keyword evidence="1" id="KW-1133">Transmembrane helix</keyword>
<feature type="transmembrane region" description="Helical" evidence="1">
    <location>
        <begin position="7"/>
        <end position="32"/>
    </location>
</feature>
<feature type="transmembrane region" description="Helical" evidence="1">
    <location>
        <begin position="44"/>
        <end position="64"/>
    </location>
</feature>
<dbReference type="PANTHER" id="PTHR36435">
    <property type="entry name" value="SLR1288 PROTEIN"/>
    <property type="match status" value="1"/>
</dbReference>